<dbReference type="InterPro" id="IPR012327">
    <property type="entry name" value="MeTrfase_D12"/>
</dbReference>
<keyword evidence="2 4" id="KW-0808">Transferase</keyword>
<keyword evidence="3" id="KW-0949">S-adenosyl-L-methionine</keyword>
<dbReference type="GO" id="GO:0009007">
    <property type="term" value="F:site-specific DNA-methyltransferase (adenine-specific) activity"/>
    <property type="evidence" value="ECO:0007669"/>
    <property type="project" value="UniProtKB-EC"/>
</dbReference>
<keyword evidence="1 4" id="KW-0489">Methyltransferase</keyword>
<dbReference type="REBASE" id="211716">
    <property type="entry name" value="M.Hpy300ORF500P"/>
</dbReference>
<proteinExistence type="predicted"/>
<dbReference type="PANTHER" id="PTHR30481">
    <property type="entry name" value="DNA ADENINE METHYLASE"/>
    <property type="match status" value="1"/>
</dbReference>
<dbReference type="EC" id="2.1.1.72" evidence="4"/>
<dbReference type="GO" id="GO:1904047">
    <property type="term" value="F:S-adenosyl-L-methionine binding"/>
    <property type="evidence" value="ECO:0007669"/>
    <property type="project" value="TreeGrafter"/>
</dbReference>
<evidence type="ECO:0000313" key="5">
    <source>
        <dbReference type="Proteomes" id="UP000198366"/>
    </source>
</evidence>
<evidence type="ECO:0000256" key="1">
    <source>
        <dbReference type="ARBA" id="ARBA00022603"/>
    </source>
</evidence>
<dbReference type="GO" id="GO:0009307">
    <property type="term" value="P:DNA restriction-modification system"/>
    <property type="evidence" value="ECO:0007669"/>
    <property type="project" value="InterPro"/>
</dbReference>
<accession>A0A238GUQ2</accession>
<dbReference type="SUPFAM" id="SSF53335">
    <property type="entry name" value="S-adenosyl-L-methionine-dependent methyltransferases"/>
    <property type="match status" value="1"/>
</dbReference>
<name>A0A238GUQ2_HELPX</name>
<reference evidence="4 5" key="1">
    <citation type="submission" date="2016-12" db="EMBL/GenBank/DDBJ databases">
        <authorList>
            <person name="Song W.-J."/>
            <person name="Kurnit D.M."/>
        </authorList>
    </citation>
    <scope>NUCLEOTIDE SEQUENCE [LARGE SCALE GENOMIC DNA]</scope>
    <source>
        <strain evidence="4">BCM-300</strain>
    </source>
</reference>
<organism evidence="4 5">
    <name type="scientific">Helicobacter pylori</name>
    <name type="common">Campylobacter pylori</name>
    <dbReference type="NCBI Taxonomy" id="210"/>
    <lineage>
        <taxon>Bacteria</taxon>
        <taxon>Pseudomonadati</taxon>
        <taxon>Campylobacterota</taxon>
        <taxon>Epsilonproteobacteria</taxon>
        <taxon>Campylobacterales</taxon>
        <taxon>Helicobacteraceae</taxon>
        <taxon>Helicobacter</taxon>
    </lineage>
</organism>
<evidence type="ECO:0000256" key="3">
    <source>
        <dbReference type="ARBA" id="ARBA00022691"/>
    </source>
</evidence>
<dbReference type="Proteomes" id="UP000198366">
    <property type="component" value="Chromosome I"/>
</dbReference>
<dbReference type="AlphaFoldDB" id="A0A238GUQ2"/>
<dbReference type="EMBL" id="LT837687">
    <property type="protein sequence ID" value="SMA52493.1"/>
    <property type="molecule type" value="Genomic_DNA"/>
</dbReference>
<evidence type="ECO:0000256" key="2">
    <source>
        <dbReference type="ARBA" id="ARBA00022679"/>
    </source>
</evidence>
<dbReference type="InterPro" id="IPR029063">
    <property type="entry name" value="SAM-dependent_MTases_sf"/>
</dbReference>
<dbReference type="Pfam" id="PF02086">
    <property type="entry name" value="MethyltransfD12"/>
    <property type="match status" value="1"/>
</dbReference>
<evidence type="ECO:0000313" key="4">
    <source>
        <dbReference type="EMBL" id="SMA52493.1"/>
    </source>
</evidence>
<protein>
    <submittedName>
        <fullName evidence="4">DNA adenine methylase</fullName>
        <ecNumber evidence="4">2.1.1.72</ecNumber>
    </submittedName>
</protein>
<dbReference type="GO" id="GO:0006298">
    <property type="term" value="P:mismatch repair"/>
    <property type="evidence" value="ECO:0007669"/>
    <property type="project" value="TreeGrafter"/>
</dbReference>
<dbReference type="GO" id="GO:0032259">
    <property type="term" value="P:methylation"/>
    <property type="evidence" value="ECO:0007669"/>
    <property type="project" value="UniProtKB-KW"/>
</dbReference>
<sequence>MSKIYTDKQRYLNALLKIKDFNAPSLKVECSSFEEVLIAYPNDFFYLDPPYVLENSKMFKGIYPMRNFPIHHNGFKHEVLAHMLKRHKGPFILSYNDCELVRNAYKDFKILEPSWQYTMGQGETRMGKNRLERGDNNHVKQSHELLIIKE</sequence>
<gene>
    <name evidence="4" type="primary">dam3</name>
    <name evidence="4" type="ORF">BCM300_00500</name>
</gene>
<dbReference type="GO" id="GO:0043565">
    <property type="term" value="F:sequence-specific DNA binding"/>
    <property type="evidence" value="ECO:0007669"/>
    <property type="project" value="TreeGrafter"/>
</dbReference>
<dbReference type="Gene3D" id="3.40.50.150">
    <property type="entry name" value="Vaccinia Virus protein VP39"/>
    <property type="match status" value="1"/>
</dbReference>